<proteinExistence type="predicted"/>
<feature type="signal peptide" evidence="1">
    <location>
        <begin position="1"/>
        <end position="21"/>
    </location>
</feature>
<evidence type="ECO:0000313" key="2">
    <source>
        <dbReference type="EMBL" id="AYV23307.1"/>
    </source>
</evidence>
<feature type="chain" id="PRO_5018191719" description="Lipoprotein" evidence="1">
    <location>
        <begin position="22"/>
        <end position="157"/>
    </location>
</feature>
<dbReference type="AlphaFoldDB" id="A0A3G4VES5"/>
<evidence type="ECO:0000256" key="1">
    <source>
        <dbReference type="SAM" id="SignalP"/>
    </source>
</evidence>
<gene>
    <name evidence="2" type="ORF">ECB94_18560</name>
</gene>
<sequence>MINPIKPLTLFAALASVVACGGGGGGGQDTANTTPAKPVEAPTETPIERTADLVADRTFSFDVGQLITLSIDKGNAGKGALHVYSQAAHTFENGDIAADPTSRVTTIYPAETDEVTLQVNNNWTKIYAQWVPMTSNEQEQTWTIDLNQTQNAYHLAF</sequence>
<name>A0A3G4VES5_9VIBR</name>
<dbReference type="RefSeq" id="WP_124941351.1">
    <property type="nucleotide sequence ID" value="NZ_CP033578.1"/>
</dbReference>
<dbReference type="PROSITE" id="PS51257">
    <property type="entry name" value="PROKAR_LIPOPROTEIN"/>
    <property type="match status" value="1"/>
</dbReference>
<reference evidence="2 3" key="1">
    <citation type="submission" date="2018-11" db="EMBL/GenBank/DDBJ databases">
        <title>Complete Genome Sequence of Vbrio mediterranei 117-T6: a Potential Pathogen Bacteria Isolated from the Conchocelis of Pyropia.</title>
        <authorList>
            <person name="Liu Q."/>
        </authorList>
    </citation>
    <scope>NUCLEOTIDE SEQUENCE [LARGE SCALE GENOMIC DNA]</scope>
    <source>
        <strain evidence="2 3">117-T6</strain>
    </source>
</reference>
<evidence type="ECO:0008006" key="4">
    <source>
        <dbReference type="Google" id="ProtNLM"/>
    </source>
</evidence>
<organism evidence="2 3">
    <name type="scientific">Vibrio mediterranei</name>
    <dbReference type="NCBI Taxonomy" id="689"/>
    <lineage>
        <taxon>Bacteria</taxon>
        <taxon>Pseudomonadati</taxon>
        <taxon>Pseudomonadota</taxon>
        <taxon>Gammaproteobacteria</taxon>
        <taxon>Vibrionales</taxon>
        <taxon>Vibrionaceae</taxon>
        <taxon>Vibrio</taxon>
    </lineage>
</organism>
<dbReference type="EMBL" id="CP033578">
    <property type="protein sequence ID" value="AYV23307.1"/>
    <property type="molecule type" value="Genomic_DNA"/>
</dbReference>
<accession>A0A3G4VES5</accession>
<keyword evidence="1" id="KW-0732">Signal</keyword>
<evidence type="ECO:0000313" key="3">
    <source>
        <dbReference type="Proteomes" id="UP000279760"/>
    </source>
</evidence>
<dbReference type="Proteomes" id="UP000279760">
    <property type="component" value="Chromosome 2"/>
</dbReference>
<protein>
    <recommendedName>
        <fullName evidence="4">Lipoprotein</fullName>
    </recommendedName>
</protein>